<evidence type="ECO:0008006" key="3">
    <source>
        <dbReference type="Google" id="ProtNLM"/>
    </source>
</evidence>
<proteinExistence type="predicted"/>
<gene>
    <name evidence="1" type="ORF">CEX98_21095</name>
</gene>
<dbReference type="AlphaFoldDB" id="A0A2A5JJZ6"/>
<reference evidence="2" key="1">
    <citation type="journal article" date="2019" name="Genome Announc.">
        <title>Draft Genome Sequence of Pseudoalteromonas piscicida Strain 36Y ROTHPW, an Hypersaline Seawater Isolate from the South Coast of Sonora, Mexico.</title>
        <authorList>
            <person name="Sanchez-Diaz R."/>
            <person name="Molina-Garza Z.J."/>
            <person name="Cruz-Suarez L.E."/>
            <person name="Selvin J."/>
            <person name="Kiran G.S."/>
            <person name="Ibarra-Gamez J.C."/>
            <person name="Gomez-Gil B."/>
            <person name="Galaviz-Silva L."/>
        </authorList>
    </citation>
    <scope>NUCLEOTIDE SEQUENCE [LARGE SCALE GENOMIC DNA]</scope>
    <source>
        <strain evidence="2">36Y_RITHPW</strain>
    </source>
</reference>
<keyword evidence="2" id="KW-1185">Reference proteome</keyword>
<dbReference type="EMBL" id="NKHF01000104">
    <property type="protein sequence ID" value="PCK29758.1"/>
    <property type="molecule type" value="Genomic_DNA"/>
</dbReference>
<organism evidence="1 2">
    <name type="scientific">Pseudoalteromonas piscicida</name>
    <dbReference type="NCBI Taxonomy" id="43662"/>
    <lineage>
        <taxon>Bacteria</taxon>
        <taxon>Pseudomonadati</taxon>
        <taxon>Pseudomonadota</taxon>
        <taxon>Gammaproteobacteria</taxon>
        <taxon>Alteromonadales</taxon>
        <taxon>Pseudoalteromonadaceae</taxon>
        <taxon>Pseudoalteromonas</taxon>
    </lineage>
</organism>
<dbReference type="Proteomes" id="UP000228621">
    <property type="component" value="Unassembled WGS sequence"/>
</dbReference>
<evidence type="ECO:0000313" key="1">
    <source>
        <dbReference type="EMBL" id="PCK29758.1"/>
    </source>
</evidence>
<comment type="caution">
    <text evidence="1">The sequence shown here is derived from an EMBL/GenBank/DDBJ whole genome shotgun (WGS) entry which is preliminary data.</text>
</comment>
<name>A0A2A5JJZ6_PSEO7</name>
<accession>A0A2A5JJZ6</accession>
<dbReference type="PROSITE" id="PS51257">
    <property type="entry name" value="PROKAR_LIPOPROTEIN"/>
    <property type="match status" value="1"/>
</dbReference>
<sequence length="225" mass="26172">MHSHRLYILLTLSIVILLQGCSVLGKISEATVEAGTVSWQAQPLSMRESYPVFIKNTYYTAELMTSDIKTWEIILLSSVPLPNAVNQAYTVLSYTQDESKVSQRFNLILKQSDEVEETPFKYRYIFKFPDESVEFFETGKSMRFARQADNFDFYLIQPLFESNKIPVQKTKLEYKLLPEYGSFSVGDLMRKLVYMDDEKWLDFCEDPNYIYDKTTACGQVTIQEN</sequence>
<protein>
    <recommendedName>
        <fullName evidence="3">Lipoprotein</fullName>
    </recommendedName>
</protein>
<evidence type="ECO:0000313" key="2">
    <source>
        <dbReference type="Proteomes" id="UP000228621"/>
    </source>
</evidence>